<organism evidence="2">
    <name type="scientific">Argas lagenoplastis</name>
    <name type="common">Australian fairy martin argasid</name>
    <name type="synonym">Soft tick</name>
    <dbReference type="NCBI Taxonomy" id="182350"/>
    <lineage>
        <taxon>Eukaryota</taxon>
        <taxon>Metazoa</taxon>
        <taxon>Ecdysozoa</taxon>
        <taxon>Arthropoda</taxon>
        <taxon>Chelicerata</taxon>
        <taxon>Arachnida</taxon>
        <taxon>Acari</taxon>
        <taxon>Parasitiformes</taxon>
        <taxon>Ixodida</taxon>
        <taxon>Ixodoidea</taxon>
        <taxon>Argasidae</taxon>
        <taxon>Argasinae</taxon>
        <taxon>Argas</taxon>
    </lineage>
</organism>
<accession>W0FDB5</accession>
<protein>
    <submittedName>
        <fullName evidence="2">ATP synthase subunit 8</fullName>
    </submittedName>
</protein>
<reference evidence="2" key="1">
    <citation type="journal article" date="2014" name="Ticks Tick Borne Dis.">
        <title>Molecular phylogeny of soft ticks (Ixodida: Argasidae) inferred from mitochondrial genome and nuclear rRNA sequences.</title>
        <authorList>
            <person name="Burger T.D."/>
            <person name="Shao R."/>
            <person name="Labruna M.B."/>
            <person name="Barker S.C."/>
        </authorList>
    </citation>
    <scope>NUCLEOTIDE SEQUENCE</scope>
</reference>
<dbReference type="AlphaFoldDB" id="W0FDB5"/>
<keyword evidence="2" id="KW-0496">Mitochondrion</keyword>
<dbReference type="EMBL" id="KC769587">
    <property type="protein sequence ID" value="AHF21603.1"/>
    <property type="molecule type" value="Genomic_DNA"/>
</dbReference>
<geneLocation type="mitochondrion" evidence="2"/>
<keyword evidence="1" id="KW-0812">Transmembrane</keyword>
<evidence type="ECO:0000256" key="1">
    <source>
        <dbReference type="SAM" id="Phobius"/>
    </source>
</evidence>
<keyword evidence="1" id="KW-1133">Transmembrane helix</keyword>
<dbReference type="CTD" id="4509"/>
<name>W0FDB5_ARGLA</name>
<proteinExistence type="predicted"/>
<feature type="transmembrane region" description="Helical" evidence="1">
    <location>
        <begin position="12"/>
        <end position="33"/>
    </location>
</feature>
<evidence type="ECO:0000313" key="2">
    <source>
        <dbReference type="EMBL" id="AHF21603.1"/>
    </source>
</evidence>
<keyword evidence="1" id="KW-0472">Membrane</keyword>
<gene>
    <name evidence="2" type="primary">ATP8</name>
</gene>
<sequence length="51" mass="6413">MPQLFPSNWPILYIFLMIMVYLSMNMIHFLPFFKKTKTFCFNISFKKNWKW</sequence>
<dbReference type="RefSeq" id="YP_009000415.1">
    <property type="nucleotide sequence ID" value="NC_023369.1"/>
</dbReference>
<dbReference type="GeneID" id="18252100"/>